<accession>A0AAD0SH76</accession>
<dbReference type="PROSITE" id="PS51257">
    <property type="entry name" value="PROKAR_LIPOPROTEIN"/>
    <property type="match status" value="1"/>
</dbReference>
<dbReference type="RefSeq" id="WP_085651859.1">
    <property type="nucleotide sequence ID" value="NZ_CP023009.1"/>
</dbReference>
<dbReference type="AlphaFoldDB" id="A0AAD0SH76"/>
<proteinExistence type="predicted"/>
<protein>
    <submittedName>
        <fullName evidence="2">DUF333 domain-containing protein</fullName>
    </submittedName>
</protein>
<feature type="signal peptide" evidence="1">
    <location>
        <begin position="1"/>
        <end position="25"/>
    </location>
</feature>
<organism evidence="2 3">
    <name type="scientific">Lonsdalea britannica</name>
    <dbReference type="NCBI Taxonomy" id="1082704"/>
    <lineage>
        <taxon>Bacteria</taxon>
        <taxon>Pseudomonadati</taxon>
        <taxon>Pseudomonadota</taxon>
        <taxon>Gammaproteobacteria</taxon>
        <taxon>Enterobacterales</taxon>
        <taxon>Pectobacteriaceae</taxon>
        <taxon>Lonsdalea</taxon>
    </lineage>
</organism>
<dbReference type="Proteomes" id="UP000263881">
    <property type="component" value="Chromosome"/>
</dbReference>
<dbReference type="EMBL" id="CP023009">
    <property type="protein sequence ID" value="AXW87852.1"/>
    <property type="molecule type" value="Genomic_DNA"/>
</dbReference>
<reference evidence="2 3" key="1">
    <citation type="submission" date="2017-08" db="EMBL/GenBank/DDBJ databases">
        <title>Comparative genomics of bacteria isolated from necrotic lesions of AOD affected trees.</title>
        <authorList>
            <person name="Doonan J."/>
            <person name="Denman S."/>
            <person name="McDonald J.E."/>
        </authorList>
    </citation>
    <scope>NUCLEOTIDE SEQUENCE [LARGE SCALE GENOMIC DNA]</scope>
    <source>
        <strain evidence="2 3">477</strain>
    </source>
</reference>
<keyword evidence="1" id="KW-0732">Signal</keyword>
<evidence type="ECO:0000256" key="1">
    <source>
        <dbReference type="SAM" id="SignalP"/>
    </source>
</evidence>
<sequence>MKLRQGMLAGWVLVLVGCGSSSEKAAEENTVVPAEAVRLSAQEMTAWQGKDSAAASCTLAGGKIGLARQLNGASVGTCLLTNGRRCDAQSLEDGSCLAGGFR</sequence>
<evidence type="ECO:0000313" key="3">
    <source>
        <dbReference type="Proteomes" id="UP000263881"/>
    </source>
</evidence>
<gene>
    <name evidence="2" type="ORF">CKQ53_13330</name>
</gene>
<keyword evidence="3" id="KW-1185">Reference proteome</keyword>
<dbReference type="Pfam" id="PF03891">
    <property type="entry name" value="DUF333"/>
    <property type="match status" value="1"/>
</dbReference>
<dbReference type="InterPro" id="IPR005590">
    <property type="entry name" value="DUF333"/>
</dbReference>
<evidence type="ECO:0000313" key="2">
    <source>
        <dbReference type="EMBL" id="AXW87852.1"/>
    </source>
</evidence>
<name>A0AAD0SH76_9GAMM</name>
<feature type="chain" id="PRO_5042043504" evidence="1">
    <location>
        <begin position="26"/>
        <end position="102"/>
    </location>
</feature>
<dbReference type="KEGG" id="lbq:CKQ53_13330"/>